<dbReference type="EMBL" id="LAZR01028242">
    <property type="protein sequence ID" value="KKL63225.1"/>
    <property type="molecule type" value="Genomic_DNA"/>
</dbReference>
<name>A0A0F9G0V8_9ZZZZ</name>
<feature type="region of interest" description="Disordered" evidence="1">
    <location>
        <begin position="53"/>
        <end position="96"/>
    </location>
</feature>
<sequence length="144" mass="16057">MDTNQRIQYSVAFKAVVELLAAKIIKPETDDIVMEVIDLADEFNEALSVRTGVDDAGKAASSKPTRRSRSTVSARRGNTRDDNKDYTPKNPDAEASDAQIRALKGLMDNGGIDFDRASFDWDGADVYWDDLTMGNIQQYFDELK</sequence>
<feature type="compositionally biased region" description="Basic and acidic residues" evidence="1">
    <location>
        <begin position="78"/>
        <end position="87"/>
    </location>
</feature>
<reference evidence="2" key="1">
    <citation type="journal article" date="2015" name="Nature">
        <title>Complex archaea that bridge the gap between prokaryotes and eukaryotes.</title>
        <authorList>
            <person name="Spang A."/>
            <person name="Saw J.H."/>
            <person name="Jorgensen S.L."/>
            <person name="Zaremba-Niedzwiedzka K."/>
            <person name="Martijn J."/>
            <person name="Lind A.E."/>
            <person name="van Eijk R."/>
            <person name="Schleper C."/>
            <person name="Guy L."/>
            <person name="Ettema T.J."/>
        </authorList>
    </citation>
    <scope>NUCLEOTIDE SEQUENCE</scope>
</reference>
<proteinExistence type="predicted"/>
<gene>
    <name evidence="2" type="ORF">LCGC14_2177210</name>
</gene>
<organism evidence="2">
    <name type="scientific">marine sediment metagenome</name>
    <dbReference type="NCBI Taxonomy" id="412755"/>
    <lineage>
        <taxon>unclassified sequences</taxon>
        <taxon>metagenomes</taxon>
        <taxon>ecological metagenomes</taxon>
    </lineage>
</organism>
<comment type="caution">
    <text evidence="2">The sequence shown here is derived from an EMBL/GenBank/DDBJ whole genome shotgun (WGS) entry which is preliminary data.</text>
</comment>
<evidence type="ECO:0000313" key="2">
    <source>
        <dbReference type="EMBL" id="KKL63225.1"/>
    </source>
</evidence>
<dbReference type="AlphaFoldDB" id="A0A0F9G0V8"/>
<evidence type="ECO:0000256" key="1">
    <source>
        <dbReference type="SAM" id="MobiDB-lite"/>
    </source>
</evidence>
<accession>A0A0F9G0V8</accession>
<protein>
    <submittedName>
        <fullName evidence="2">Uncharacterized protein</fullName>
    </submittedName>
</protein>